<proteinExistence type="predicted"/>
<evidence type="ECO:0000313" key="5">
    <source>
        <dbReference type="Proteomes" id="UP000297720"/>
    </source>
</evidence>
<dbReference type="EMBL" id="QORK01000002">
    <property type="protein sequence ID" value="TFF83393.1"/>
    <property type="molecule type" value="Genomic_DNA"/>
</dbReference>
<sequence>MIITEEELLALLESDDSQEPVFHPVSVYALDAASYQAVKAAGLPAYASLHRTRPDAGWQWEGLFATGAIALFDPASHAGADYLPQLLTPGAGIYRLSDPWLEGLQAREQEWRTWLSRLQVLLLEDHPFQGACIQQEIEALGLPCTWVQEGEGCLKALEEDGVGLLICDLSLAEQDAISLLMSHPQYRHSGLPIVLLSAHDQTLIDGARRLLHDAGFNVLAALAKPLLSDDLLRLLKALYLGPQRRRRLGGLRRTIRSWQGEARGELGLLAEAGSFTLPVWLSLSGLTPHWEPLKAWLEQHGRPASELTLVIHRRDNLLNHADRFALVLQASLAGARLALLQDNAQHLPFDLLERLPLQSLLLGQHMQSEIEAMAGDSLLARFIQRARDLGIALYLDDPFNLLDPTQWQDRGIAGRW</sequence>
<feature type="modified residue" description="4-aspartylphosphate" evidence="1">
    <location>
        <position position="168"/>
    </location>
</feature>
<dbReference type="Proteomes" id="UP000297720">
    <property type="component" value="Unassembled WGS sequence"/>
</dbReference>
<protein>
    <submittedName>
        <fullName evidence="4">Response regulator</fullName>
    </submittedName>
</protein>
<comment type="caution">
    <text evidence="4">The sequence shown here is derived from an EMBL/GenBank/DDBJ whole genome shotgun (WGS) entry which is preliminary data.</text>
</comment>
<evidence type="ECO:0000313" key="3">
    <source>
        <dbReference type="EMBL" id="TFF80868.1"/>
    </source>
</evidence>
<dbReference type="AlphaFoldDB" id="A0A5F0KFQ7"/>
<feature type="domain" description="Response regulatory" evidence="2">
    <location>
        <begin position="119"/>
        <end position="239"/>
    </location>
</feature>
<dbReference type="Proteomes" id="UP000297914">
    <property type="component" value="Unassembled WGS sequence"/>
</dbReference>
<keyword evidence="1" id="KW-0597">Phosphoprotein</keyword>
<evidence type="ECO:0000256" key="1">
    <source>
        <dbReference type="PROSITE-ProRule" id="PRU00169"/>
    </source>
</evidence>
<dbReference type="PROSITE" id="PS50110">
    <property type="entry name" value="RESPONSE_REGULATORY"/>
    <property type="match status" value="1"/>
</dbReference>
<dbReference type="GO" id="GO:0000160">
    <property type="term" value="P:phosphorelay signal transduction system"/>
    <property type="evidence" value="ECO:0007669"/>
    <property type="project" value="InterPro"/>
</dbReference>
<name>A0A5F0KFQ7_9GAMM</name>
<dbReference type="Pfam" id="PF00072">
    <property type="entry name" value="Response_reg"/>
    <property type="match status" value="1"/>
</dbReference>
<keyword evidence="5" id="KW-1185">Reference proteome</keyword>
<organism evidence="4 6">
    <name type="scientific">Aeromonas taiwanensis</name>
    <dbReference type="NCBI Taxonomy" id="633417"/>
    <lineage>
        <taxon>Bacteria</taxon>
        <taxon>Pseudomonadati</taxon>
        <taxon>Pseudomonadota</taxon>
        <taxon>Gammaproteobacteria</taxon>
        <taxon>Aeromonadales</taxon>
        <taxon>Aeromonadaceae</taxon>
        <taxon>Aeromonas</taxon>
    </lineage>
</organism>
<reference evidence="4 6" key="1">
    <citation type="submission" date="2018-06" db="EMBL/GenBank/DDBJ databases">
        <title>Occurrence of a novel blaKPC-2- and qnrS2- harbouring IncP6 plasmid from Aeromonas taiwanensis isolates recovered from the river sediments.</title>
        <authorList>
            <person name="Zheng B."/>
            <person name="Yu X."/>
            <person name="Xiao Y."/>
        </authorList>
    </citation>
    <scope>NUCLEOTIDE SEQUENCE [LARGE SCALE GENOMIC DNA]</scope>
    <source>
        <strain evidence="3 5">1713</strain>
        <strain evidence="4 6">198</strain>
    </source>
</reference>
<dbReference type="SUPFAM" id="SSF52172">
    <property type="entry name" value="CheY-like"/>
    <property type="match status" value="1"/>
</dbReference>
<accession>A0A5F0KFQ7</accession>
<evidence type="ECO:0000313" key="4">
    <source>
        <dbReference type="EMBL" id="TFF83393.1"/>
    </source>
</evidence>
<gene>
    <name evidence="3" type="ORF">DRM93_01485</name>
    <name evidence="4" type="ORF">DRM94_01485</name>
</gene>
<dbReference type="RefSeq" id="WP_134694426.1">
    <property type="nucleotide sequence ID" value="NZ_QORJ01000002.1"/>
</dbReference>
<dbReference type="InterPro" id="IPR001789">
    <property type="entry name" value="Sig_transdc_resp-reg_receiver"/>
</dbReference>
<evidence type="ECO:0000313" key="6">
    <source>
        <dbReference type="Proteomes" id="UP000297914"/>
    </source>
</evidence>
<dbReference type="Gene3D" id="3.40.50.2300">
    <property type="match status" value="1"/>
</dbReference>
<dbReference type="EMBL" id="QORL01000002">
    <property type="protein sequence ID" value="TFF80868.1"/>
    <property type="molecule type" value="Genomic_DNA"/>
</dbReference>
<dbReference type="OrthoDB" id="9812358at2"/>
<dbReference type="InterPro" id="IPR011006">
    <property type="entry name" value="CheY-like_superfamily"/>
</dbReference>
<evidence type="ECO:0000259" key="2">
    <source>
        <dbReference type="PROSITE" id="PS50110"/>
    </source>
</evidence>